<dbReference type="EMBL" id="QGNW01000455">
    <property type="protein sequence ID" value="RVW70774.1"/>
    <property type="molecule type" value="Genomic_DNA"/>
</dbReference>
<evidence type="ECO:0000313" key="2">
    <source>
        <dbReference type="EMBL" id="RVW70774.1"/>
    </source>
</evidence>
<proteinExistence type="predicted"/>
<dbReference type="PANTHER" id="PTHR33780">
    <property type="entry name" value="EXPRESSED PROTEIN"/>
    <property type="match status" value="1"/>
</dbReference>
<protein>
    <submittedName>
        <fullName evidence="2">Uncharacterized protein</fullName>
    </submittedName>
</protein>
<accession>A0A438GEY5</accession>
<feature type="transmembrane region" description="Helical" evidence="1">
    <location>
        <begin position="106"/>
        <end position="128"/>
    </location>
</feature>
<keyword evidence="1" id="KW-0472">Membrane</keyword>
<sequence>MLKGLGDDLEMGKRENDERGFRFRFKMEMSALFSYHLPHHFSATHFSYGYLLRIAKSCVTTSPHFLVTAVLNDSFLKFIFPCLADDPSNSKDVKKAERHDTHGNMIGIRIVIICLGLVAGAAFSVFLFKIWQKKKREEQHARLLKLFEDDDELEVELGIRD</sequence>
<evidence type="ECO:0000256" key="1">
    <source>
        <dbReference type="SAM" id="Phobius"/>
    </source>
</evidence>
<evidence type="ECO:0000313" key="3">
    <source>
        <dbReference type="Proteomes" id="UP000288805"/>
    </source>
</evidence>
<gene>
    <name evidence="2" type="ORF">CK203_058041</name>
</gene>
<reference evidence="2 3" key="1">
    <citation type="journal article" date="2018" name="PLoS Genet.">
        <title>Population sequencing reveals clonal diversity and ancestral inbreeding in the grapevine cultivar Chardonnay.</title>
        <authorList>
            <person name="Roach M.J."/>
            <person name="Johnson D.L."/>
            <person name="Bohlmann J."/>
            <person name="van Vuuren H.J."/>
            <person name="Jones S.J."/>
            <person name="Pretorius I.S."/>
            <person name="Schmidt S.A."/>
            <person name="Borneman A.R."/>
        </authorList>
    </citation>
    <scope>NUCLEOTIDE SEQUENCE [LARGE SCALE GENOMIC DNA]</scope>
    <source>
        <strain evidence="3">cv. Chardonnay</strain>
        <tissue evidence="2">Leaf</tissue>
    </source>
</reference>
<keyword evidence="1" id="KW-0812">Transmembrane</keyword>
<comment type="caution">
    <text evidence="2">The sequence shown here is derived from an EMBL/GenBank/DDBJ whole genome shotgun (WGS) entry which is preliminary data.</text>
</comment>
<dbReference type="PANTHER" id="PTHR33780:SF10">
    <property type="entry name" value="TRANSMEMBRANE PROTEIN"/>
    <property type="match status" value="1"/>
</dbReference>
<name>A0A438GEY5_VITVI</name>
<dbReference type="Proteomes" id="UP000288805">
    <property type="component" value="Unassembled WGS sequence"/>
</dbReference>
<dbReference type="AlphaFoldDB" id="A0A438GEY5"/>
<organism evidence="2 3">
    <name type="scientific">Vitis vinifera</name>
    <name type="common">Grape</name>
    <dbReference type="NCBI Taxonomy" id="29760"/>
    <lineage>
        <taxon>Eukaryota</taxon>
        <taxon>Viridiplantae</taxon>
        <taxon>Streptophyta</taxon>
        <taxon>Embryophyta</taxon>
        <taxon>Tracheophyta</taxon>
        <taxon>Spermatophyta</taxon>
        <taxon>Magnoliopsida</taxon>
        <taxon>eudicotyledons</taxon>
        <taxon>Gunneridae</taxon>
        <taxon>Pentapetalae</taxon>
        <taxon>rosids</taxon>
        <taxon>Vitales</taxon>
        <taxon>Vitaceae</taxon>
        <taxon>Viteae</taxon>
        <taxon>Vitis</taxon>
    </lineage>
</organism>
<keyword evidence="1" id="KW-1133">Transmembrane helix</keyword>